<comment type="caution">
    <text evidence="2">The sequence shown here is derived from an EMBL/GenBank/DDBJ whole genome shotgun (WGS) entry which is preliminary data.</text>
</comment>
<proteinExistence type="predicted"/>
<feature type="domain" description="HD-GYP" evidence="1">
    <location>
        <begin position="19"/>
        <end position="206"/>
    </location>
</feature>
<dbReference type="PANTHER" id="PTHR43155:SF2">
    <property type="entry name" value="CYCLIC DI-GMP PHOSPHODIESTERASE PA4108"/>
    <property type="match status" value="1"/>
</dbReference>
<evidence type="ECO:0000313" key="3">
    <source>
        <dbReference type="Proteomes" id="UP000260970"/>
    </source>
</evidence>
<dbReference type="InterPro" id="IPR037522">
    <property type="entry name" value="HD_GYP_dom"/>
</dbReference>
<dbReference type="NCBIfam" id="TIGR00277">
    <property type="entry name" value="HDIG"/>
    <property type="match status" value="1"/>
</dbReference>
<dbReference type="SUPFAM" id="SSF109604">
    <property type="entry name" value="HD-domain/PDEase-like"/>
    <property type="match status" value="1"/>
</dbReference>
<accession>A0A3E5ALB9</accession>
<dbReference type="AlphaFoldDB" id="A0A3E5ALB9"/>
<reference evidence="2 3" key="1">
    <citation type="submission" date="2018-08" db="EMBL/GenBank/DDBJ databases">
        <title>A genome reference for cultivated species of the human gut microbiota.</title>
        <authorList>
            <person name="Zou Y."/>
            <person name="Xue W."/>
            <person name="Luo G."/>
        </authorList>
    </citation>
    <scope>NUCLEOTIDE SEQUENCE [LARGE SCALE GENOMIC DNA]</scope>
    <source>
        <strain evidence="2 3">OM05-6AA</strain>
    </source>
</reference>
<dbReference type="InterPro" id="IPR006675">
    <property type="entry name" value="HDIG_dom"/>
</dbReference>
<dbReference type="PANTHER" id="PTHR43155">
    <property type="entry name" value="CYCLIC DI-GMP PHOSPHODIESTERASE PA4108-RELATED"/>
    <property type="match status" value="1"/>
</dbReference>
<name>A0A3E5ALB9_9FIRM</name>
<protein>
    <submittedName>
        <fullName evidence="2">HD domain-containing protein</fullName>
    </submittedName>
</protein>
<evidence type="ECO:0000313" key="2">
    <source>
        <dbReference type="EMBL" id="RGN21562.1"/>
    </source>
</evidence>
<evidence type="ECO:0000259" key="1">
    <source>
        <dbReference type="PROSITE" id="PS51832"/>
    </source>
</evidence>
<dbReference type="InterPro" id="IPR003607">
    <property type="entry name" value="HD/PDEase_dom"/>
</dbReference>
<dbReference type="CDD" id="cd00077">
    <property type="entry name" value="HDc"/>
    <property type="match status" value="1"/>
</dbReference>
<sequence>MKVMPSPDTDKLICNCFNETISDDKSIITAMLELKNYSEETYYHSLRVAMYAVYMANTLSIDRLLLTDLVKGALVHDIGKLKVSYALLNYKGLYNLKQKKEIKLHPLYGIEYLKEHNFDITPNIRDIVLQHHEYCDGTGYPYGLAMKDLNEFSQIVTICDVFEAYTSRRIYHPHRSLKEGFDYLLYLSCNKKVNDKFAKAFIDNMI</sequence>
<gene>
    <name evidence="2" type="ORF">DXB72_12190</name>
</gene>
<dbReference type="Gene3D" id="1.10.3210.10">
    <property type="entry name" value="Hypothetical protein af1432"/>
    <property type="match status" value="1"/>
</dbReference>
<organism evidence="2 3">
    <name type="scientific">Agathobacter rectalis</name>
    <dbReference type="NCBI Taxonomy" id="39491"/>
    <lineage>
        <taxon>Bacteria</taxon>
        <taxon>Bacillati</taxon>
        <taxon>Bacillota</taxon>
        <taxon>Clostridia</taxon>
        <taxon>Lachnospirales</taxon>
        <taxon>Lachnospiraceae</taxon>
        <taxon>Agathobacter</taxon>
    </lineage>
</organism>
<dbReference type="Pfam" id="PF13487">
    <property type="entry name" value="HD_5"/>
    <property type="match status" value="1"/>
</dbReference>
<dbReference type="Proteomes" id="UP000260970">
    <property type="component" value="Unassembled WGS sequence"/>
</dbReference>
<dbReference type="PROSITE" id="PS51832">
    <property type="entry name" value="HD_GYP"/>
    <property type="match status" value="1"/>
</dbReference>
<dbReference type="SMART" id="SM00471">
    <property type="entry name" value="HDc"/>
    <property type="match status" value="1"/>
</dbReference>
<dbReference type="EMBL" id="QSUG01000013">
    <property type="protein sequence ID" value="RGN21562.1"/>
    <property type="molecule type" value="Genomic_DNA"/>
</dbReference>